<evidence type="ECO:0000256" key="6">
    <source>
        <dbReference type="ARBA" id="ARBA00022989"/>
    </source>
</evidence>
<name>A0A3A5HCC6_9ACTN</name>
<dbReference type="PANTHER" id="PTHR43099:SF5">
    <property type="entry name" value="HLYC_CORC FAMILY TRANSPORTER"/>
    <property type="match status" value="1"/>
</dbReference>
<dbReference type="OrthoDB" id="110231at2"/>
<evidence type="ECO:0000256" key="11">
    <source>
        <dbReference type="SAM" id="Phobius"/>
    </source>
</evidence>
<dbReference type="GO" id="GO:0005886">
    <property type="term" value="C:plasma membrane"/>
    <property type="evidence" value="ECO:0007669"/>
    <property type="project" value="UniProtKB-SubCell"/>
</dbReference>
<evidence type="ECO:0000313" key="15">
    <source>
        <dbReference type="Proteomes" id="UP000276542"/>
    </source>
</evidence>
<gene>
    <name evidence="14" type="ORF">D4739_05335</name>
</gene>
<feature type="transmembrane region" description="Helical" evidence="11">
    <location>
        <begin position="6"/>
        <end position="32"/>
    </location>
</feature>
<reference evidence="15" key="1">
    <citation type="submission" date="2018-09" db="EMBL/GenBank/DDBJ databases">
        <authorList>
            <person name="Zhu H."/>
        </authorList>
    </citation>
    <scope>NUCLEOTIDE SEQUENCE [LARGE SCALE GENOMIC DNA]</scope>
    <source>
        <strain evidence="15">K1W22B-1</strain>
    </source>
</reference>
<comment type="subcellular location">
    <subcellularLocation>
        <location evidence="1">Cell membrane</location>
        <topology evidence="1">Multi-pass membrane protein</topology>
    </subcellularLocation>
</comment>
<dbReference type="Pfam" id="PF01595">
    <property type="entry name" value="CNNM"/>
    <property type="match status" value="1"/>
</dbReference>
<dbReference type="GO" id="GO:0050660">
    <property type="term" value="F:flavin adenine dinucleotide binding"/>
    <property type="evidence" value="ECO:0007669"/>
    <property type="project" value="InterPro"/>
</dbReference>
<dbReference type="EMBL" id="QYRP01000002">
    <property type="protein sequence ID" value="RJS45700.1"/>
    <property type="molecule type" value="Genomic_DNA"/>
</dbReference>
<evidence type="ECO:0000256" key="8">
    <source>
        <dbReference type="ARBA" id="ARBA00023136"/>
    </source>
</evidence>
<dbReference type="InterPro" id="IPR016169">
    <property type="entry name" value="FAD-bd_PCMH_sub2"/>
</dbReference>
<dbReference type="Proteomes" id="UP000276542">
    <property type="component" value="Unassembled WGS sequence"/>
</dbReference>
<protein>
    <submittedName>
        <fullName evidence="14">HlyC/CorC family transporter</fullName>
    </submittedName>
</protein>
<evidence type="ECO:0000256" key="2">
    <source>
        <dbReference type="ARBA" id="ARBA00006337"/>
    </source>
</evidence>
<keyword evidence="5" id="KW-0677">Repeat</keyword>
<feature type="transmembrane region" description="Helical" evidence="11">
    <location>
        <begin position="104"/>
        <end position="124"/>
    </location>
</feature>
<keyword evidence="4 10" id="KW-0812">Transmembrane</keyword>
<dbReference type="Gene3D" id="3.10.580.10">
    <property type="entry name" value="CBS-domain"/>
    <property type="match status" value="1"/>
</dbReference>
<dbReference type="SUPFAM" id="SSF54631">
    <property type="entry name" value="CBS-domain pair"/>
    <property type="match status" value="1"/>
</dbReference>
<dbReference type="SMART" id="SM00116">
    <property type="entry name" value="CBS"/>
    <property type="match status" value="2"/>
</dbReference>
<dbReference type="InterPro" id="IPR051676">
    <property type="entry name" value="UPF0053_domain"/>
</dbReference>
<comment type="similarity">
    <text evidence="2">Belongs to the UPF0053 family.</text>
</comment>
<dbReference type="PROSITE" id="PS51846">
    <property type="entry name" value="CNNM"/>
    <property type="match status" value="1"/>
</dbReference>
<dbReference type="RefSeq" id="WP_120059600.1">
    <property type="nucleotide sequence ID" value="NZ_QYRP01000002.1"/>
</dbReference>
<keyword evidence="15" id="KW-1185">Reference proteome</keyword>
<sequence length="430" mass="45599">MDTQTFVNLGLVLLFVLVGGVFAATELALVSLRESQLTAMERAGSRGARVASVARDPNRFLAAVQIGVTVAGFLSAAYGGSTLAPDLAPYLEHLGLGEAAADSTALVLLTLFIAYLSLVFGELVPKRIAMQKSAGVALAVAPTLDRFATLMRPVVWLLSVSTNGVVRLLGGDPHAASEQLSEDELRELVSTHEDLDEQERRILRDVFAATDTSLKEVMRPRGDVAFLSGDLPLADAAERVRDMPYSRYPVTGDDFDDVIGFLHVRDLLGVTPDDSRSVRAVCRPVAMLPGTKRVLPTVASMREGGSHLAIVVDEYGGTDGIVTLEDLVEELVGEIRDEYDAAETHPEGDLGRLDAGMSLEEFAETTGIELEDGGYETVAGYVVAQLGRIARVGDVVQIAGGQIAVTGIAGARITEVACDVPPTSPDDGPE</sequence>
<feature type="domain" description="CBS" evidence="12">
    <location>
        <begin position="218"/>
        <end position="278"/>
    </location>
</feature>
<evidence type="ECO:0000256" key="5">
    <source>
        <dbReference type="ARBA" id="ARBA00022737"/>
    </source>
</evidence>
<dbReference type="PANTHER" id="PTHR43099">
    <property type="entry name" value="UPF0053 PROTEIN YRKA"/>
    <property type="match status" value="1"/>
</dbReference>
<dbReference type="InterPro" id="IPR005170">
    <property type="entry name" value="Transptr-assoc_dom"/>
</dbReference>
<feature type="transmembrane region" description="Helical" evidence="11">
    <location>
        <begin position="60"/>
        <end position="84"/>
    </location>
</feature>
<dbReference type="Gene3D" id="3.30.465.10">
    <property type="match status" value="1"/>
</dbReference>
<evidence type="ECO:0000256" key="4">
    <source>
        <dbReference type="ARBA" id="ARBA00022692"/>
    </source>
</evidence>
<dbReference type="Pfam" id="PF03471">
    <property type="entry name" value="CorC_HlyC"/>
    <property type="match status" value="1"/>
</dbReference>
<dbReference type="FunFam" id="3.10.580.10:FF:000002">
    <property type="entry name" value="Magnesium/cobalt efflux protein CorC"/>
    <property type="match status" value="1"/>
</dbReference>
<evidence type="ECO:0000256" key="7">
    <source>
        <dbReference type="ARBA" id="ARBA00023122"/>
    </source>
</evidence>
<evidence type="ECO:0000313" key="14">
    <source>
        <dbReference type="EMBL" id="RJS45700.1"/>
    </source>
</evidence>
<keyword evidence="7 9" id="KW-0129">CBS domain</keyword>
<dbReference type="SUPFAM" id="SSF56176">
    <property type="entry name" value="FAD-binding/transporter-associated domain-like"/>
    <property type="match status" value="1"/>
</dbReference>
<keyword evidence="3" id="KW-1003">Cell membrane</keyword>
<dbReference type="InterPro" id="IPR036318">
    <property type="entry name" value="FAD-bd_PCMH-like_sf"/>
</dbReference>
<comment type="caution">
    <text evidence="14">The sequence shown here is derived from an EMBL/GenBank/DDBJ whole genome shotgun (WGS) entry which is preliminary data.</text>
</comment>
<keyword evidence="8 10" id="KW-0472">Membrane</keyword>
<organism evidence="14 15">
    <name type="scientific">Nocardioides cavernaquae</name>
    <dbReference type="NCBI Taxonomy" id="2321396"/>
    <lineage>
        <taxon>Bacteria</taxon>
        <taxon>Bacillati</taxon>
        <taxon>Actinomycetota</taxon>
        <taxon>Actinomycetes</taxon>
        <taxon>Propionibacteriales</taxon>
        <taxon>Nocardioidaceae</taxon>
        <taxon>Nocardioides</taxon>
    </lineage>
</organism>
<dbReference type="InterPro" id="IPR046342">
    <property type="entry name" value="CBS_dom_sf"/>
</dbReference>
<dbReference type="InterPro" id="IPR002550">
    <property type="entry name" value="CNNM"/>
</dbReference>
<dbReference type="SMART" id="SM01091">
    <property type="entry name" value="CorC_HlyC"/>
    <property type="match status" value="1"/>
</dbReference>
<evidence type="ECO:0000259" key="12">
    <source>
        <dbReference type="PROSITE" id="PS51371"/>
    </source>
</evidence>
<evidence type="ECO:0000256" key="10">
    <source>
        <dbReference type="PROSITE-ProRule" id="PRU01193"/>
    </source>
</evidence>
<dbReference type="CDD" id="cd04590">
    <property type="entry name" value="CBS_pair_CorC_HlyC_assoc"/>
    <property type="match status" value="1"/>
</dbReference>
<dbReference type="Pfam" id="PF00571">
    <property type="entry name" value="CBS"/>
    <property type="match status" value="2"/>
</dbReference>
<dbReference type="InterPro" id="IPR000644">
    <property type="entry name" value="CBS_dom"/>
</dbReference>
<keyword evidence="6 10" id="KW-1133">Transmembrane helix</keyword>
<dbReference type="PROSITE" id="PS51371">
    <property type="entry name" value="CBS"/>
    <property type="match status" value="2"/>
</dbReference>
<evidence type="ECO:0000256" key="9">
    <source>
        <dbReference type="PROSITE-ProRule" id="PRU00703"/>
    </source>
</evidence>
<feature type="domain" description="CBS" evidence="12">
    <location>
        <begin position="281"/>
        <end position="338"/>
    </location>
</feature>
<evidence type="ECO:0000256" key="1">
    <source>
        <dbReference type="ARBA" id="ARBA00004651"/>
    </source>
</evidence>
<feature type="domain" description="CNNM transmembrane" evidence="13">
    <location>
        <begin position="1"/>
        <end position="199"/>
    </location>
</feature>
<dbReference type="AlphaFoldDB" id="A0A3A5HCC6"/>
<evidence type="ECO:0000259" key="13">
    <source>
        <dbReference type="PROSITE" id="PS51846"/>
    </source>
</evidence>
<evidence type="ECO:0000256" key="3">
    <source>
        <dbReference type="ARBA" id="ARBA00022475"/>
    </source>
</evidence>
<dbReference type="InterPro" id="IPR044751">
    <property type="entry name" value="Ion_transp-like_CBS"/>
</dbReference>
<proteinExistence type="inferred from homology"/>
<accession>A0A3A5HCC6</accession>